<keyword evidence="1" id="KW-0812">Transmembrane</keyword>
<evidence type="ECO:0000256" key="1">
    <source>
        <dbReference type="SAM" id="Phobius"/>
    </source>
</evidence>
<feature type="transmembrane region" description="Helical" evidence="1">
    <location>
        <begin position="59"/>
        <end position="77"/>
    </location>
</feature>
<sequence length="317" mass="37113">MINKDIKYFLKHLNWKLLLIIIFTILIPVIYKTTRIYFIGQIDDGSNYSIAAQIQWLNVLYEIITEAIIVPIFYTIATLKKNIFQNKITNEIKQNYTLLTFIVFGVFLLFTIIIFFNISNLVNSIGIEDSNIIHSSIEYMRFETWAIFLTSCASFFIVSFSIFRLRWYEYVGIAVNIAYLVVNVLLDLFIVSDNSFSLKLNWVGLGISSIVSSGIYLLICLVYFTLKGNRIFTIEWKLKYFKTKLYILPYFKNFLFAAMETTIRNVVFLLMVIKMVSMVGEQGTYWIANNFIWTWLLLPISIISLFIKETHSSHIIF</sequence>
<evidence type="ECO:0000313" key="3">
    <source>
        <dbReference type="Proteomes" id="UP000824247"/>
    </source>
</evidence>
<protein>
    <submittedName>
        <fullName evidence="2">Uncharacterized protein</fullName>
    </submittedName>
</protein>
<reference evidence="2" key="2">
    <citation type="submission" date="2021-04" db="EMBL/GenBank/DDBJ databases">
        <authorList>
            <person name="Gilroy R."/>
        </authorList>
    </citation>
    <scope>NUCLEOTIDE SEQUENCE</scope>
    <source>
        <strain evidence="2">A5-1222</strain>
    </source>
</reference>
<name>A0A9E2KWC1_9BACT</name>
<dbReference type="EMBL" id="JAHLFM010000035">
    <property type="protein sequence ID" value="MBU3830971.1"/>
    <property type="molecule type" value="Genomic_DNA"/>
</dbReference>
<feature type="transmembrane region" description="Helical" evidence="1">
    <location>
        <begin position="12"/>
        <end position="31"/>
    </location>
</feature>
<dbReference type="Proteomes" id="UP000824247">
    <property type="component" value="Unassembled WGS sequence"/>
</dbReference>
<feature type="transmembrane region" description="Helical" evidence="1">
    <location>
        <begin position="285"/>
        <end position="307"/>
    </location>
</feature>
<gene>
    <name evidence="2" type="ORF">H9897_02340</name>
</gene>
<proteinExistence type="predicted"/>
<organism evidence="2 3">
    <name type="scientific">Candidatus Ureaplasma intestinipullorum</name>
    <dbReference type="NCBI Taxonomy" id="2838770"/>
    <lineage>
        <taxon>Bacteria</taxon>
        <taxon>Bacillati</taxon>
        <taxon>Mycoplasmatota</taxon>
        <taxon>Mycoplasmoidales</taxon>
        <taxon>Mycoplasmoidaceae</taxon>
        <taxon>Ureaplasma</taxon>
    </lineage>
</organism>
<comment type="caution">
    <text evidence="2">The sequence shown here is derived from an EMBL/GenBank/DDBJ whole genome shotgun (WGS) entry which is preliminary data.</text>
</comment>
<feature type="transmembrane region" description="Helical" evidence="1">
    <location>
        <begin position="170"/>
        <end position="190"/>
    </location>
</feature>
<feature type="transmembrane region" description="Helical" evidence="1">
    <location>
        <begin position="247"/>
        <end position="273"/>
    </location>
</feature>
<feature type="transmembrane region" description="Helical" evidence="1">
    <location>
        <begin position="98"/>
        <end position="118"/>
    </location>
</feature>
<feature type="transmembrane region" description="Helical" evidence="1">
    <location>
        <begin position="145"/>
        <end position="163"/>
    </location>
</feature>
<keyword evidence="1" id="KW-0472">Membrane</keyword>
<keyword evidence="1" id="KW-1133">Transmembrane helix</keyword>
<feature type="transmembrane region" description="Helical" evidence="1">
    <location>
        <begin position="202"/>
        <end position="226"/>
    </location>
</feature>
<dbReference type="AlphaFoldDB" id="A0A9E2KWC1"/>
<evidence type="ECO:0000313" key="2">
    <source>
        <dbReference type="EMBL" id="MBU3830971.1"/>
    </source>
</evidence>
<reference evidence="2" key="1">
    <citation type="journal article" date="2021" name="PeerJ">
        <title>Extensive microbial diversity within the chicken gut microbiome revealed by metagenomics and culture.</title>
        <authorList>
            <person name="Gilroy R."/>
            <person name="Ravi A."/>
            <person name="Getino M."/>
            <person name="Pursley I."/>
            <person name="Horton D.L."/>
            <person name="Alikhan N.F."/>
            <person name="Baker D."/>
            <person name="Gharbi K."/>
            <person name="Hall N."/>
            <person name="Watson M."/>
            <person name="Adriaenssens E.M."/>
            <person name="Foster-Nyarko E."/>
            <person name="Jarju S."/>
            <person name="Secka A."/>
            <person name="Antonio M."/>
            <person name="Oren A."/>
            <person name="Chaudhuri R.R."/>
            <person name="La Ragione R."/>
            <person name="Hildebrand F."/>
            <person name="Pallen M.J."/>
        </authorList>
    </citation>
    <scope>NUCLEOTIDE SEQUENCE</scope>
    <source>
        <strain evidence="2">A5-1222</strain>
    </source>
</reference>
<accession>A0A9E2KWC1</accession>